<gene>
    <name evidence="3" type="ORF">BDZ90DRAFT_278965</name>
</gene>
<dbReference type="FunFam" id="1.10.10.10:FF:000029">
    <property type="entry name" value="Proliferation-associated 2G4, a"/>
    <property type="match status" value="1"/>
</dbReference>
<dbReference type="STRING" id="1569628.A0A316UTK3"/>
<dbReference type="SUPFAM" id="SSF46785">
    <property type="entry name" value="Winged helix' DNA-binding domain"/>
    <property type="match status" value="1"/>
</dbReference>
<evidence type="ECO:0000259" key="2">
    <source>
        <dbReference type="Pfam" id="PF00557"/>
    </source>
</evidence>
<feature type="domain" description="Peptidase M24" evidence="2">
    <location>
        <begin position="27"/>
        <end position="235"/>
    </location>
</feature>
<dbReference type="CDD" id="cd01089">
    <property type="entry name" value="PA2G4-like"/>
    <property type="match status" value="1"/>
</dbReference>
<dbReference type="InterPro" id="IPR036390">
    <property type="entry name" value="WH_DNA-bd_sf"/>
</dbReference>
<accession>A0A316UTK3</accession>
<dbReference type="SUPFAM" id="SSF55920">
    <property type="entry name" value="Creatinase/aminopeptidase"/>
    <property type="match status" value="1"/>
</dbReference>
<evidence type="ECO:0000256" key="1">
    <source>
        <dbReference type="ARBA" id="ARBA00007319"/>
    </source>
</evidence>
<organism evidence="3 4">
    <name type="scientific">Jaminaea rosea</name>
    <dbReference type="NCBI Taxonomy" id="1569628"/>
    <lineage>
        <taxon>Eukaryota</taxon>
        <taxon>Fungi</taxon>
        <taxon>Dikarya</taxon>
        <taxon>Basidiomycota</taxon>
        <taxon>Ustilaginomycotina</taxon>
        <taxon>Exobasidiomycetes</taxon>
        <taxon>Microstromatales</taxon>
        <taxon>Microstromatales incertae sedis</taxon>
        <taxon>Jaminaea</taxon>
    </lineage>
</organism>
<dbReference type="RefSeq" id="XP_025363232.1">
    <property type="nucleotide sequence ID" value="XM_025509135.1"/>
</dbReference>
<keyword evidence="4" id="KW-1185">Reference proteome</keyword>
<dbReference type="PANTHER" id="PTHR10804:SF11">
    <property type="entry name" value="PROLIFERATION-ASSOCIATED PROTEIN 2G4"/>
    <property type="match status" value="1"/>
</dbReference>
<keyword evidence="3" id="KW-0645">Protease</keyword>
<keyword evidence="3" id="KW-0031">Aminopeptidase</keyword>
<dbReference type="GO" id="GO:0004177">
    <property type="term" value="F:aminopeptidase activity"/>
    <property type="evidence" value="ECO:0007669"/>
    <property type="project" value="UniProtKB-KW"/>
</dbReference>
<comment type="similarity">
    <text evidence="1">Belongs to the peptidase M24 family.</text>
</comment>
<dbReference type="InterPro" id="IPR000994">
    <property type="entry name" value="Pept_M24"/>
</dbReference>
<dbReference type="AlphaFoldDB" id="A0A316UTK3"/>
<evidence type="ECO:0000313" key="3">
    <source>
        <dbReference type="EMBL" id="PWN28620.1"/>
    </source>
</evidence>
<dbReference type="EMBL" id="KZ819665">
    <property type="protein sequence ID" value="PWN28620.1"/>
    <property type="molecule type" value="Genomic_DNA"/>
</dbReference>
<reference evidence="3 4" key="1">
    <citation type="journal article" date="2018" name="Mol. Biol. Evol.">
        <title>Broad Genomic Sampling Reveals a Smut Pathogenic Ancestry of the Fungal Clade Ustilaginomycotina.</title>
        <authorList>
            <person name="Kijpornyongpan T."/>
            <person name="Mondo S.J."/>
            <person name="Barry K."/>
            <person name="Sandor L."/>
            <person name="Lee J."/>
            <person name="Lipzen A."/>
            <person name="Pangilinan J."/>
            <person name="LaButti K."/>
            <person name="Hainaut M."/>
            <person name="Henrissat B."/>
            <person name="Grigoriev I.V."/>
            <person name="Spatafora J.W."/>
            <person name="Aime M.C."/>
        </authorList>
    </citation>
    <scope>NUCLEOTIDE SEQUENCE [LARGE SCALE GENOMIC DNA]</scope>
    <source>
        <strain evidence="3 4">MCA 5214</strain>
    </source>
</reference>
<dbReference type="Gene3D" id="1.10.10.10">
    <property type="entry name" value="Winged helix-like DNA-binding domain superfamily/Winged helix DNA-binding domain"/>
    <property type="match status" value="1"/>
</dbReference>
<dbReference type="GeneID" id="37030958"/>
<protein>
    <submittedName>
        <fullName evidence="3">Creatinase/aminopeptidase</fullName>
    </submittedName>
</protein>
<dbReference type="InterPro" id="IPR036388">
    <property type="entry name" value="WH-like_DNA-bd_sf"/>
</dbReference>
<dbReference type="OrthoDB" id="5876363at2759"/>
<sequence length="392" mass="40854">MSAPAATQPQQDEAAKAAAALDAALTKYKVAGDIGAKALKSVIAAAKAGSTVGELCKVGDDAVAEGTSTVYKSDKKLQKGSAFPTTISINNIICNNAPLPNSDAAKTALKDGDVVKIQLGAHIDGFPAISAETIVVGADKSKPAEGPAADAIKAAFTGAEAAIRLLKPGAITTEVSKEVEKAIKQFGCRAVEGMQTNQVEQNVIDGKKKIVLNAAPEQRPEAFKLDEGDVFAVDISVTSSAEGKPKTDEGATTIYKKTGSTYLLKMATSRKVFSEIQKKAGAFPFTIAMLEDERGRTMGVRECVNHNLLTSFDAQYDGAAGAVTAQFFFTAVVTAKGAIRVTPEPSWYSDEVVKSGKSVEDEGLKTLLAQPVRQQGKKAAKKAAAASAEKKA</sequence>
<dbReference type="PANTHER" id="PTHR10804">
    <property type="entry name" value="PROTEASE FAMILY M24 METHIONYL AMINOPEPTIDASE, AMINOPEPTIDASE P"/>
    <property type="match status" value="1"/>
</dbReference>
<proteinExistence type="inferred from homology"/>
<keyword evidence="3" id="KW-0378">Hydrolase</keyword>
<dbReference type="Pfam" id="PF00557">
    <property type="entry name" value="Peptidase_M24"/>
    <property type="match status" value="1"/>
</dbReference>
<dbReference type="Proteomes" id="UP000245884">
    <property type="component" value="Unassembled WGS sequence"/>
</dbReference>
<dbReference type="Gene3D" id="3.90.230.10">
    <property type="entry name" value="Creatinase/methionine aminopeptidase superfamily"/>
    <property type="match status" value="1"/>
</dbReference>
<dbReference type="InterPro" id="IPR036005">
    <property type="entry name" value="Creatinase/aminopeptidase-like"/>
</dbReference>
<dbReference type="InterPro" id="IPR047113">
    <property type="entry name" value="PA2G4/ARX1"/>
</dbReference>
<name>A0A316UTK3_9BASI</name>
<evidence type="ECO:0000313" key="4">
    <source>
        <dbReference type="Proteomes" id="UP000245884"/>
    </source>
</evidence>